<accession>A0A376ALN5</accession>
<feature type="transmembrane region" description="Helical" evidence="3">
    <location>
        <begin position="92"/>
        <end position="110"/>
    </location>
</feature>
<dbReference type="PANTHER" id="PTHR45138:SF9">
    <property type="entry name" value="DIGUANYLATE CYCLASE DGCM-RELATED"/>
    <property type="match status" value="1"/>
</dbReference>
<evidence type="ECO:0000256" key="3">
    <source>
        <dbReference type="SAM" id="Phobius"/>
    </source>
</evidence>
<dbReference type="OrthoDB" id="9812260at2"/>
<feature type="transmembrane region" description="Helical" evidence="3">
    <location>
        <begin position="178"/>
        <end position="201"/>
    </location>
</feature>
<comment type="catalytic activity">
    <reaction evidence="2">
        <text>2 GTP = 3',3'-c-di-GMP + 2 diphosphate</text>
        <dbReference type="Rhea" id="RHEA:24898"/>
        <dbReference type="ChEBI" id="CHEBI:33019"/>
        <dbReference type="ChEBI" id="CHEBI:37565"/>
        <dbReference type="ChEBI" id="CHEBI:58805"/>
        <dbReference type="EC" id="2.7.7.65"/>
    </reaction>
</comment>
<feature type="transmembrane region" description="Helical" evidence="3">
    <location>
        <begin position="66"/>
        <end position="85"/>
    </location>
</feature>
<dbReference type="CDD" id="cd01949">
    <property type="entry name" value="GGDEF"/>
    <property type="match status" value="1"/>
</dbReference>
<dbReference type="InterPro" id="IPR029787">
    <property type="entry name" value="Nucleotide_cyclase"/>
</dbReference>
<keyword evidence="6" id="KW-1185">Reference proteome</keyword>
<gene>
    <name evidence="5" type="ORF">RHIZ70_3991</name>
</gene>
<proteinExistence type="predicted"/>
<dbReference type="InterPro" id="IPR043128">
    <property type="entry name" value="Rev_trsase/Diguanyl_cyclase"/>
</dbReference>
<dbReference type="NCBIfam" id="TIGR00254">
    <property type="entry name" value="GGDEF"/>
    <property type="match status" value="1"/>
</dbReference>
<feature type="transmembrane region" description="Helical" evidence="3">
    <location>
        <begin position="6"/>
        <end position="28"/>
    </location>
</feature>
<dbReference type="PROSITE" id="PS50887">
    <property type="entry name" value="GGDEF"/>
    <property type="match status" value="1"/>
</dbReference>
<dbReference type="Pfam" id="PF00990">
    <property type="entry name" value="GGDEF"/>
    <property type="match status" value="1"/>
</dbReference>
<dbReference type="PANTHER" id="PTHR45138">
    <property type="entry name" value="REGULATORY COMPONENTS OF SENSORY TRANSDUCTION SYSTEM"/>
    <property type="match status" value="1"/>
</dbReference>
<keyword evidence="3" id="KW-1133">Transmembrane helix</keyword>
<feature type="transmembrane region" description="Helical" evidence="3">
    <location>
        <begin position="149"/>
        <end position="172"/>
    </location>
</feature>
<dbReference type="InterPro" id="IPR000160">
    <property type="entry name" value="GGDEF_dom"/>
</dbReference>
<organism evidence="5 6">
    <name type="scientific">Ciceribacter selenitireducens ATCC BAA-1503</name>
    <dbReference type="NCBI Taxonomy" id="1336235"/>
    <lineage>
        <taxon>Bacteria</taxon>
        <taxon>Pseudomonadati</taxon>
        <taxon>Pseudomonadota</taxon>
        <taxon>Alphaproteobacteria</taxon>
        <taxon>Hyphomicrobiales</taxon>
        <taxon>Rhizobiaceae</taxon>
        <taxon>Ciceribacter</taxon>
    </lineage>
</organism>
<dbReference type="GO" id="GO:0052621">
    <property type="term" value="F:diguanylate cyclase activity"/>
    <property type="evidence" value="ECO:0007669"/>
    <property type="project" value="UniProtKB-EC"/>
</dbReference>
<feature type="domain" description="GGDEF" evidence="4">
    <location>
        <begin position="246"/>
        <end position="379"/>
    </location>
</feature>
<evidence type="ECO:0000256" key="2">
    <source>
        <dbReference type="ARBA" id="ARBA00034247"/>
    </source>
</evidence>
<sequence length="420" mass="44935">MIDIKTALLLWAMEAATLAVLLAAVWFHDRGQRHFVLWALGFLAQGSGVALIALRGHIPDFASIELANAVALASFFFWTAGLLHLARRPASVWALVPMLLWIGGMLVPVVRDTIAYRIALYNFGTACGHILLAAVVVRYEVAKPRYRRLFFGICAVQAVAGLLVMTMAILTLPSSIQAAPHAAITAAINLFGFLSAILIGAKIVMDRSEERLEQLIRTDPLTGALNRRGVSEGFSSLMAPSNHAAPSLALLLFDLDHFKGINDTHGHQAGDAVLVAFAGICRELTPECGLFGRTGGEEFMAMVPVKDVKDAALLAETIRQSLATAKIDTGGQLISVTVSIGIATSPKTGANLDQMMSNADRALYKAKARGRNRTTILSGDRVLTVPSAGPEALDEQADRQVAALKRLMARAVPKTGLTKP</sequence>
<dbReference type="EC" id="2.7.7.65" evidence="1"/>
<protein>
    <recommendedName>
        <fullName evidence="1">diguanylate cyclase</fullName>
        <ecNumber evidence="1">2.7.7.65</ecNumber>
    </recommendedName>
</protein>
<dbReference type="InterPro" id="IPR050469">
    <property type="entry name" value="Diguanylate_Cyclase"/>
</dbReference>
<dbReference type="Proteomes" id="UP000254764">
    <property type="component" value="Unassembled WGS sequence"/>
</dbReference>
<evidence type="ECO:0000313" key="5">
    <source>
        <dbReference type="EMBL" id="SSC68283.1"/>
    </source>
</evidence>
<dbReference type="SMART" id="SM00267">
    <property type="entry name" value="GGDEF"/>
    <property type="match status" value="1"/>
</dbReference>
<dbReference type="SUPFAM" id="SSF55073">
    <property type="entry name" value="Nucleotide cyclase"/>
    <property type="match status" value="1"/>
</dbReference>
<keyword evidence="3" id="KW-0812">Transmembrane</keyword>
<dbReference type="RefSeq" id="WP_115670786.1">
    <property type="nucleotide sequence ID" value="NZ_UEYP01000006.1"/>
</dbReference>
<reference evidence="6" key="1">
    <citation type="submission" date="2018-07" db="EMBL/GenBank/DDBJ databases">
        <authorList>
            <person name="Peiro R."/>
            <person name="Begona"/>
            <person name="Cbmso G."/>
            <person name="Lopez M."/>
            <person name="Gonzalez S."/>
        </authorList>
    </citation>
    <scope>NUCLEOTIDE SEQUENCE [LARGE SCALE GENOMIC DNA]</scope>
</reference>
<evidence type="ECO:0000259" key="4">
    <source>
        <dbReference type="PROSITE" id="PS50887"/>
    </source>
</evidence>
<dbReference type="AlphaFoldDB" id="A0A376ALN5"/>
<feature type="transmembrane region" description="Helical" evidence="3">
    <location>
        <begin position="116"/>
        <end position="137"/>
    </location>
</feature>
<name>A0A376ALN5_9HYPH</name>
<feature type="transmembrane region" description="Helical" evidence="3">
    <location>
        <begin position="35"/>
        <end position="54"/>
    </location>
</feature>
<keyword evidence="3" id="KW-0472">Membrane</keyword>
<dbReference type="Gene3D" id="3.30.70.270">
    <property type="match status" value="1"/>
</dbReference>
<evidence type="ECO:0000313" key="6">
    <source>
        <dbReference type="Proteomes" id="UP000254764"/>
    </source>
</evidence>
<dbReference type="EMBL" id="UEYP01000006">
    <property type="protein sequence ID" value="SSC68283.1"/>
    <property type="molecule type" value="Genomic_DNA"/>
</dbReference>
<evidence type="ECO:0000256" key="1">
    <source>
        <dbReference type="ARBA" id="ARBA00012528"/>
    </source>
</evidence>
<dbReference type="FunFam" id="3.30.70.270:FF:000001">
    <property type="entry name" value="Diguanylate cyclase domain protein"/>
    <property type="match status" value="1"/>
</dbReference>